<dbReference type="InterPro" id="IPR050131">
    <property type="entry name" value="Peptidase_S8_subtilisin-like"/>
</dbReference>
<feature type="region of interest" description="Disordered" evidence="6">
    <location>
        <begin position="266"/>
        <end position="290"/>
    </location>
</feature>
<gene>
    <name evidence="8" type="ORF">HNR30_005275</name>
</gene>
<feature type="active site" description="Charge relay system" evidence="5">
    <location>
        <position position="544"/>
    </location>
</feature>
<dbReference type="Proteomes" id="UP000530928">
    <property type="component" value="Unassembled WGS sequence"/>
</dbReference>
<keyword evidence="2 5" id="KW-0645">Protease</keyword>
<dbReference type="AlphaFoldDB" id="A0A7W0CMI9"/>
<dbReference type="InterPro" id="IPR036852">
    <property type="entry name" value="Peptidase_S8/S53_dom_sf"/>
</dbReference>
<dbReference type="PROSITE" id="PS51892">
    <property type="entry name" value="SUBTILASE"/>
    <property type="match status" value="1"/>
</dbReference>
<evidence type="ECO:0000256" key="4">
    <source>
        <dbReference type="ARBA" id="ARBA00022825"/>
    </source>
</evidence>
<dbReference type="InterPro" id="IPR013783">
    <property type="entry name" value="Ig-like_fold"/>
</dbReference>
<feature type="domain" description="Peptidase S8/S53" evidence="7">
    <location>
        <begin position="352"/>
        <end position="587"/>
    </location>
</feature>
<dbReference type="GO" id="GO:0006508">
    <property type="term" value="P:proteolysis"/>
    <property type="evidence" value="ECO:0007669"/>
    <property type="project" value="UniProtKB-KW"/>
</dbReference>
<feature type="active site" description="Charge relay system" evidence="5">
    <location>
        <position position="368"/>
    </location>
</feature>
<protein>
    <recommendedName>
        <fullName evidence="7">Peptidase S8/S53 domain-containing protein</fullName>
    </recommendedName>
</protein>
<proteinExistence type="inferred from homology"/>
<comment type="similarity">
    <text evidence="1 5">Belongs to the peptidase S8 family.</text>
</comment>
<sequence length="884" mass="93271">MALIGAFVGVPAPAQAASPIETEISVLKEELNRVIEVQQQGPAPMDDQVAASMKKSVEKAQSAEPCESADGLLSFAQLAREQVRVLQEVIGKGGWNADQLAQLNAARNGLDKLGRQAGAIRARVFTELKECEGPLDFYVDPDRAKPPMDKLPDDRPLASLTGSDGTPMDFVADELVVTTSNQSELDAVVARWNGKVVNKVEQGDLNHYLVKIETSAARPDQLSDALKALNPDKSKAESVAVSSREGLELLAAAATTEKAAVNWVSKDDDIPNGSTPEAQQGPPGHSSGSYNRNSFSWRYLQSGSTQDIGVPAAWQLLGSVGKLNNKVKMAVLDRAFTTSVDHPSSTTFTTSVPGVSPSFQFPGSTPWHGVKILDSMAAVPGNSVGTAGTAGPVARPTGIWTTGDFFYMMVALGQAAAGGNKIVSISQRTEVPWFLSWSVLPFDRFTAWITNINNILIFASAGNEGNDVDATTGVFVKWEKTWHTPCENAGVICVGGLAHNSLNRHANSNYGSEDVNIYAPYTVLAGPNPDSPNPNVATEIHGTSYATPYTAGVAALLISADPAQNIDTIENILLDTMRLSPDGKVKRKVVHALGAVQEALPPTVKINTPLNGETLSAHIPASFTASVFGDGNGQPTITWRRGGVVIGTGPQIQATVPAGTHTITATAAFTNGVTAVDQVTATWADHVPDVKVTGPKSPTTTPTFDQSELIPFHSTSLDDLGPLAESSMKWYLDNATTPFATGHNPTVNTGAAVGAHTVTLKGCDPVNQCDQETIPIAIQPDGANKPPVVKVTSPANGALLWVNGNDATGWYHELTLNGTATDPEGNPVTVKWFDNGVQISDTLQPTVRLKGGCGSSTHNLTLRATDNAGISRQDQVTVTVSLIC</sequence>
<dbReference type="GO" id="GO:0004252">
    <property type="term" value="F:serine-type endopeptidase activity"/>
    <property type="evidence" value="ECO:0007669"/>
    <property type="project" value="UniProtKB-UniRule"/>
</dbReference>
<dbReference type="PANTHER" id="PTHR43806">
    <property type="entry name" value="PEPTIDASE S8"/>
    <property type="match status" value="1"/>
</dbReference>
<evidence type="ECO:0000256" key="2">
    <source>
        <dbReference type="ARBA" id="ARBA00022670"/>
    </source>
</evidence>
<evidence type="ECO:0000256" key="3">
    <source>
        <dbReference type="ARBA" id="ARBA00022801"/>
    </source>
</evidence>
<name>A0A7W0CMI9_9ACTN</name>
<dbReference type="PANTHER" id="PTHR43806:SF11">
    <property type="entry name" value="CEREVISIN-RELATED"/>
    <property type="match status" value="1"/>
</dbReference>
<dbReference type="InterPro" id="IPR023828">
    <property type="entry name" value="Peptidase_S8_Ser-AS"/>
</dbReference>
<comment type="caution">
    <text evidence="8">The sequence shown here is derived from an EMBL/GenBank/DDBJ whole genome shotgun (WGS) entry which is preliminary data.</text>
</comment>
<keyword evidence="3 5" id="KW-0378">Hydrolase</keyword>
<dbReference type="Gene3D" id="3.40.50.200">
    <property type="entry name" value="Peptidase S8/S53 domain"/>
    <property type="match status" value="1"/>
</dbReference>
<evidence type="ECO:0000256" key="6">
    <source>
        <dbReference type="SAM" id="MobiDB-lite"/>
    </source>
</evidence>
<evidence type="ECO:0000256" key="1">
    <source>
        <dbReference type="ARBA" id="ARBA00011073"/>
    </source>
</evidence>
<evidence type="ECO:0000259" key="7">
    <source>
        <dbReference type="Pfam" id="PF00082"/>
    </source>
</evidence>
<evidence type="ECO:0000313" key="8">
    <source>
        <dbReference type="EMBL" id="MBA2893914.1"/>
    </source>
</evidence>
<dbReference type="Pfam" id="PF00082">
    <property type="entry name" value="Peptidase_S8"/>
    <property type="match status" value="1"/>
</dbReference>
<evidence type="ECO:0000313" key="9">
    <source>
        <dbReference type="Proteomes" id="UP000530928"/>
    </source>
</evidence>
<dbReference type="CDD" id="cd00306">
    <property type="entry name" value="Peptidases_S8_S53"/>
    <property type="match status" value="1"/>
</dbReference>
<organism evidence="8 9">
    <name type="scientific">Nonomuraea soli</name>
    <dbReference type="NCBI Taxonomy" id="1032476"/>
    <lineage>
        <taxon>Bacteria</taxon>
        <taxon>Bacillati</taxon>
        <taxon>Actinomycetota</taxon>
        <taxon>Actinomycetes</taxon>
        <taxon>Streptosporangiales</taxon>
        <taxon>Streptosporangiaceae</taxon>
        <taxon>Nonomuraea</taxon>
    </lineage>
</organism>
<dbReference type="GO" id="GO:0005975">
    <property type="term" value="P:carbohydrate metabolic process"/>
    <property type="evidence" value="ECO:0007669"/>
    <property type="project" value="UniProtKB-ARBA"/>
</dbReference>
<dbReference type="Gene3D" id="2.60.40.10">
    <property type="entry name" value="Immunoglobulins"/>
    <property type="match status" value="1"/>
</dbReference>
<keyword evidence="9" id="KW-1185">Reference proteome</keyword>
<feature type="active site" description="Charge relay system" evidence="5">
    <location>
        <position position="333"/>
    </location>
</feature>
<keyword evidence="4 5" id="KW-0720">Serine protease</keyword>
<accession>A0A7W0CMI9</accession>
<dbReference type="InterPro" id="IPR000209">
    <property type="entry name" value="Peptidase_S8/S53_dom"/>
</dbReference>
<reference evidence="8 9" key="1">
    <citation type="submission" date="2020-07" db="EMBL/GenBank/DDBJ databases">
        <title>Genomic Encyclopedia of Type Strains, Phase IV (KMG-IV): sequencing the most valuable type-strain genomes for metagenomic binning, comparative biology and taxonomic classification.</title>
        <authorList>
            <person name="Goeker M."/>
        </authorList>
    </citation>
    <scope>NUCLEOTIDE SEQUENCE [LARGE SCALE GENOMIC DNA]</scope>
    <source>
        <strain evidence="8 9">DSM 45533</strain>
    </source>
</reference>
<dbReference type="EMBL" id="JACDUR010000005">
    <property type="protein sequence ID" value="MBA2893914.1"/>
    <property type="molecule type" value="Genomic_DNA"/>
</dbReference>
<evidence type="ECO:0000256" key="5">
    <source>
        <dbReference type="PROSITE-ProRule" id="PRU01240"/>
    </source>
</evidence>
<dbReference type="SUPFAM" id="SSF52743">
    <property type="entry name" value="Subtilisin-like"/>
    <property type="match status" value="1"/>
</dbReference>
<dbReference type="PROSITE" id="PS00138">
    <property type="entry name" value="SUBTILASE_SER"/>
    <property type="match status" value="1"/>
</dbReference>
<dbReference type="CDD" id="cd00146">
    <property type="entry name" value="PKD"/>
    <property type="match status" value="1"/>
</dbReference>
<dbReference type="RefSeq" id="WP_220133996.1">
    <property type="nucleotide sequence ID" value="NZ_BAABAM010000005.1"/>
</dbReference>